<dbReference type="Proteomes" id="UP000069632">
    <property type="component" value="Unassembled WGS sequence"/>
</dbReference>
<accession>A0A128ECQ1</accession>
<comment type="pathway">
    <text evidence="5">Quinol/quinone metabolism; menaquinone biosynthesis; menaquinol from 1,4-dihydroxy-2-naphthoate: step 2/2.</text>
</comment>
<protein>
    <recommendedName>
        <fullName evidence="5">Demethylmenaquinone methyltransferase</fullName>
        <ecNumber evidence="5">2.1.1.163</ecNumber>
    </recommendedName>
</protein>
<keyword evidence="3 5" id="KW-0808">Transferase</keyword>
<dbReference type="Pfam" id="PF01209">
    <property type="entry name" value="Ubie_methyltran"/>
    <property type="match status" value="1"/>
</dbReference>
<evidence type="ECO:0000256" key="2">
    <source>
        <dbReference type="ARBA" id="ARBA00022603"/>
    </source>
</evidence>
<feature type="binding site" evidence="5">
    <location>
        <position position="123"/>
    </location>
    <ligand>
        <name>S-adenosyl-L-methionine</name>
        <dbReference type="ChEBI" id="CHEBI:59789"/>
    </ligand>
</feature>
<comment type="function">
    <text evidence="5">Methyltransferase required for the conversion of demethylmenaquinol (DMKH2) to menaquinol (MKH2).</text>
</comment>
<dbReference type="NCBIfam" id="TIGR01934">
    <property type="entry name" value="MenG_MenH_UbiE"/>
    <property type="match status" value="1"/>
</dbReference>
<dbReference type="GO" id="GO:0032259">
    <property type="term" value="P:methylation"/>
    <property type="evidence" value="ECO:0007669"/>
    <property type="project" value="UniProtKB-KW"/>
</dbReference>
<dbReference type="PANTHER" id="PTHR43591:SF24">
    <property type="entry name" value="2-METHOXY-6-POLYPRENYL-1,4-BENZOQUINOL METHYLASE, MITOCHONDRIAL"/>
    <property type="match status" value="1"/>
</dbReference>
<evidence type="ECO:0000256" key="4">
    <source>
        <dbReference type="ARBA" id="ARBA00022691"/>
    </source>
</evidence>
<dbReference type="CDD" id="cd02440">
    <property type="entry name" value="AdoMet_MTases"/>
    <property type="match status" value="1"/>
</dbReference>
<dbReference type="OrthoDB" id="9808140at2"/>
<dbReference type="UniPathway" id="UPA00079">
    <property type="reaction ID" value="UER00169"/>
</dbReference>
<proteinExistence type="inferred from homology"/>
<dbReference type="GO" id="GO:0009234">
    <property type="term" value="P:menaquinone biosynthetic process"/>
    <property type="evidence" value="ECO:0007669"/>
    <property type="project" value="UniProtKB-UniRule"/>
</dbReference>
<dbReference type="UniPathway" id="UPA00232"/>
<comment type="similarity">
    <text evidence="5">Belongs to the class I-like SAM-binding methyltransferase superfamily. MenG/UbiE family.</text>
</comment>
<sequence>MQKQEKIVEMFNAIAPTYDKANRAISLGLDTSWRKTACQVILSKFINREASIADVACGTGDMLGLWHDMAKGFNVKLNRLVGIDPSSGMLNEAKKKFANLEFIEASAENTTLENESVDVLSISYGIRNVVERVKALEEFNRVVKMGGYVVVLEFTKTPKKGIVTYFRDLYVSKVLPKIGEMISKNKEAYEYLPSSIGNFLDTQSFIKELEKCGFEMEVVKGFSFDVSTMFIAKKVRNL</sequence>
<dbReference type="GO" id="GO:0043770">
    <property type="term" value="F:demethylmenaquinone methyltransferase activity"/>
    <property type="evidence" value="ECO:0007669"/>
    <property type="project" value="UniProtKB-UniRule"/>
</dbReference>
<keyword evidence="7" id="KW-1185">Reference proteome</keyword>
<evidence type="ECO:0000256" key="3">
    <source>
        <dbReference type="ARBA" id="ARBA00022679"/>
    </source>
</evidence>
<evidence type="ECO:0000313" key="6">
    <source>
        <dbReference type="EMBL" id="CZE45894.1"/>
    </source>
</evidence>
<keyword evidence="1 5" id="KW-0474">Menaquinone biosynthesis</keyword>
<comment type="caution">
    <text evidence="5">Lacks conserved residue(s) required for the propagation of feature annotation.</text>
</comment>
<comment type="catalytic activity">
    <reaction evidence="5">
        <text>a 2-demethylmenaquinol + S-adenosyl-L-methionine = a menaquinol + S-adenosyl-L-homocysteine + H(+)</text>
        <dbReference type="Rhea" id="RHEA:42640"/>
        <dbReference type="Rhea" id="RHEA-COMP:9539"/>
        <dbReference type="Rhea" id="RHEA-COMP:9563"/>
        <dbReference type="ChEBI" id="CHEBI:15378"/>
        <dbReference type="ChEBI" id="CHEBI:18151"/>
        <dbReference type="ChEBI" id="CHEBI:55437"/>
        <dbReference type="ChEBI" id="CHEBI:57856"/>
        <dbReference type="ChEBI" id="CHEBI:59789"/>
        <dbReference type="EC" id="2.1.1.163"/>
    </reaction>
</comment>
<dbReference type="RefSeq" id="WP_075493681.1">
    <property type="nucleotide sequence ID" value="NZ_CP053844.1"/>
</dbReference>
<organism evidence="6 7">
    <name type="scientific">Campylobacter geochelonis</name>
    <dbReference type="NCBI Taxonomy" id="1780362"/>
    <lineage>
        <taxon>Bacteria</taxon>
        <taxon>Pseudomonadati</taxon>
        <taxon>Campylobacterota</taxon>
        <taxon>Epsilonproteobacteria</taxon>
        <taxon>Campylobacterales</taxon>
        <taxon>Campylobacteraceae</taxon>
        <taxon>Campylobacter</taxon>
    </lineage>
</organism>
<dbReference type="PROSITE" id="PS01183">
    <property type="entry name" value="UBIE_1"/>
    <property type="match status" value="1"/>
</dbReference>
<dbReference type="HAMAP" id="MF_01813">
    <property type="entry name" value="MenG_UbiE_methyltr"/>
    <property type="match status" value="1"/>
</dbReference>
<dbReference type="SUPFAM" id="SSF53335">
    <property type="entry name" value="S-adenosyl-L-methionine-dependent methyltransferases"/>
    <property type="match status" value="1"/>
</dbReference>
<feature type="binding site" evidence="5">
    <location>
        <position position="84"/>
    </location>
    <ligand>
        <name>S-adenosyl-L-methionine</name>
        <dbReference type="ChEBI" id="CHEBI:59789"/>
    </ligand>
</feature>
<dbReference type="EMBL" id="FIZP01000001">
    <property type="protein sequence ID" value="CZE45894.1"/>
    <property type="molecule type" value="Genomic_DNA"/>
</dbReference>
<keyword evidence="2 5" id="KW-0489">Methyltransferase</keyword>
<keyword evidence="6" id="KW-0830">Ubiquinone</keyword>
<gene>
    <name evidence="6" type="primary">ubiE</name>
    <name evidence="5" type="synonym">menG</name>
    <name evidence="6" type="ORF">ERS672216_00087</name>
</gene>
<dbReference type="PANTHER" id="PTHR43591">
    <property type="entry name" value="METHYLTRANSFERASE"/>
    <property type="match status" value="1"/>
</dbReference>
<dbReference type="NCBIfam" id="NF001244">
    <property type="entry name" value="PRK00216.1-5"/>
    <property type="match status" value="1"/>
</dbReference>
<reference evidence="6 7" key="1">
    <citation type="submission" date="2016-02" db="EMBL/GenBank/DDBJ databases">
        <authorList>
            <consortium name="Pathogen Informatics"/>
        </authorList>
    </citation>
    <scope>NUCLEOTIDE SEQUENCE [LARGE SCALE GENOMIC DNA]</scope>
    <source>
        <strain evidence="6 7">RC20</strain>
    </source>
</reference>
<evidence type="ECO:0000313" key="7">
    <source>
        <dbReference type="Proteomes" id="UP000069632"/>
    </source>
</evidence>
<dbReference type="InterPro" id="IPR023576">
    <property type="entry name" value="UbiE/COQ5_MeTrFase_CS"/>
</dbReference>
<evidence type="ECO:0000256" key="1">
    <source>
        <dbReference type="ARBA" id="ARBA00022428"/>
    </source>
</evidence>
<dbReference type="InterPro" id="IPR004033">
    <property type="entry name" value="UbiE/COQ5_MeTrFase"/>
</dbReference>
<dbReference type="AlphaFoldDB" id="A0A128ECQ1"/>
<dbReference type="Gene3D" id="3.40.50.150">
    <property type="entry name" value="Vaccinia Virus protein VP39"/>
    <property type="match status" value="1"/>
</dbReference>
<feature type="binding site" evidence="5">
    <location>
        <position position="59"/>
    </location>
    <ligand>
        <name>S-adenosyl-L-methionine</name>
        <dbReference type="ChEBI" id="CHEBI:59789"/>
    </ligand>
</feature>
<dbReference type="InterPro" id="IPR029063">
    <property type="entry name" value="SAM-dependent_MTases_sf"/>
</dbReference>
<evidence type="ECO:0000256" key="5">
    <source>
        <dbReference type="HAMAP-Rule" id="MF_01813"/>
    </source>
</evidence>
<dbReference type="PROSITE" id="PS51608">
    <property type="entry name" value="SAM_MT_UBIE"/>
    <property type="match status" value="1"/>
</dbReference>
<dbReference type="GO" id="GO:0008425">
    <property type="term" value="F:2-methoxy-6-polyprenyl-1,4-benzoquinol methyltransferase activity"/>
    <property type="evidence" value="ECO:0007669"/>
    <property type="project" value="TreeGrafter"/>
</dbReference>
<keyword evidence="4 5" id="KW-0949">S-adenosyl-L-methionine</keyword>
<name>A0A128ECQ1_9BACT</name>
<dbReference type="EC" id="2.1.1.163" evidence="5"/>